<dbReference type="InterPro" id="IPR000709">
    <property type="entry name" value="Leu_Ile_Val-bd"/>
</dbReference>
<keyword evidence="7" id="KW-1185">Reference proteome</keyword>
<accession>A0ABZ2LK54</accession>
<evidence type="ECO:0000313" key="7">
    <source>
        <dbReference type="Proteomes" id="UP001370348"/>
    </source>
</evidence>
<feature type="domain" description="Leucine-binding protein" evidence="5">
    <location>
        <begin position="47"/>
        <end position="394"/>
    </location>
</feature>
<organism evidence="6 7">
    <name type="scientific">Pendulispora albinea</name>
    <dbReference type="NCBI Taxonomy" id="2741071"/>
    <lineage>
        <taxon>Bacteria</taxon>
        <taxon>Pseudomonadati</taxon>
        <taxon>Myxococcota</taxon>
        <taxon>Myxococcia</taxon>
        <taxon>Myxococcales</taxon>
        <taxon>Sorangiineae</taxon>
        <taxon>Pendulisporaceae</taxon>
        <taxon>Pendulispora</taxon>
    </lineage>
</organism>
<dbReference type="Gene3D" id="3.40.50.2300">
    <property type="match status" value="2"/>
</dbReference>
<dbReference type="Proteomes" id="UP001370348">
    <property type="component" value="Chromosome"/>
</dbReference>
<dbReference type="Pfam" id="PF13458">
    <property type="entry name" value="Peripla_BP_6"/>
    <property type="match status" value="1"/>
</dbReference>
<dbReference type="PANTHER" id="PTHR47235">
    <property type="entry name" value="BLR6548 PROTEIN"/>
    <property type="match status" value="1"/>
</dbReference>
<evidence type="ECO:0000256" key="4">
    <source>
        <dbReference type="ARBA" id="ARBA00022970"/>
    </source>
</evidence>
<name>A0ABZ2LK54_9BACT</name>
<reference evidence="6 7" key="1">
    <citation type="submission" date="2021-12" db="EMBL/GenBank/DDBJ databases">
        <title>Discovery of the Pendulisporaceae a myxobacterial family with distinct sporulation behavior and unique specialized metabolism.</title>
        <authorList>
            <person name="Garcia R."/>
            <person name="Popoff A."/>
            <person name="Bader C.D."/>
            <person name="Loehr J."/>
            <person name="Walesch S."/>
            <person name="Walt C."/>
            <person name="Boldt J."/>
            <person name="Bunk B."/>
            <person name="Haeckl F.J.F.P.J."/>
            <person name="Gunesch A.P."/>
            <person name="Birkelbach J."/>
            <person name="Nuebel U."/>
            <person name="Pietschmann T."/>
            <person name="Bach T."/>
            <person name="Mueller R."/>
        </authorList>
    </citation>
    <scope>NUCLEOTIDE SEQUENCE [LARGE SCALE GENOMIC DNA]</scope>
    <source>
        <strain evidence="6 7">MSr11954</strain>
    </source>
</reference>
<dbReference type="RefSeq" id="WP_394820735.1">
    <property type="nucleotide sequence ID" value="NZ_CP089984.1"/>
</dbReference>
<dbReference type="PANTHER" id="PTHR47235:SF1">
    <property type="entry name" value="BLR6548 PROTEIN"/>
    <property type="match status" value="1"/>
</dbReference>
<evidence type="ECO:0000313" key="6">
    <source>
        <dbReference type="EMBL" id="WXB11120.1"/>
    </source>
</evidence>
<evidence type="ECO:0000256" key="1">
    <source>
        <dbReference type="ARBA" id="ARBA00010062"/>
    </source>
</evidence>
<proteinExistence type="inferred from homology"/>
<gene>
    <name evidence="6" type="ORF">LZC94_24955</name>
</gene>
<evidence type="ECO:0000256" key="2">
    <source>
        <dbReference type="ARBA" id="ARBA00022448"/>
    </source>
</evidence>
<protein>
    <submittedName>
        <fullName evidence="6">ABC transporter substrate-binding protein</fullName>
    </submittedName>
</protein>
<sequence length="407" mass="43395">MMKRLLTIAGAVMLLLPACKGESGGTDGKNDKGAGAAEAKKETAKDISLGVLADLTGATADVSRPYNEGMLAYIDNLNSSGGVKGRKINAMSEDYAYKVPAAEEKYKKYVQAGVIAIEGWGTGDSEALRGKVKGDQLPFMSASYAEVLTDPAQSPYNFVVAPTYSDQIRVALDRIAAESPNAKVAVFHHDSPFGNAPIEDGEKWVKERGYKLGYKTYAMKTGSTDFVGLLQQAKDQGATFIVTQNVSSPAATVARDLAAQKLNMKMVCLNWCSDELFIKLAGQAAEGHWMVQPFTPPSVPKPGHDTVRAYCKAKNIDLEAKGLHFVQGWYTMHIMAKGLEKTLGDGKELTGTNLRAALETMEAVDTGGVIGPVKFSAESHRGATASGVYKVEGGKMVEVAAAVTPKK</sequence>
<dbReference type="CDD" id="cd06334">
    <property type="entry name" value="PBP1_ABC_ligand_binding-like"/>
    <property type="match status" value="1"/>
</dbReference>
<dbReference type="PRINTS" id="PR00337">
    <property type="entry name" value="LEUILEVALBP"/>
</dbReference>
<comment type="similarity">
    <text evidence="1">Belongs to the leucine-binding protein family.</text>
</comment>
<dbReference type="SUPFAM" id="SSF53822">
    <property type="entry name" value="Periplasmic binding protein-like I"/>
    <property type="match status" value="1"/>
</dbReference>
<keyword evidence="2" id="KW-0813">Transport</keyword>
<dbReference type="EMBL" id="CP089984">
    <property type="protein sequence ID" value="WXB11120.1"/>
    <property type="molecule type" value="Genomic_DNA"/>
</dbReference>
<evidence type="ECO:0000259" key="5">
    <source>
        <dbReference type="Pfam" id="PF13458"/>
    </source>
</evidence>
<dbReference type="InterPro" id="IPR028081">
    <property type="entry name" value="Leu-bd"/>
</dbReference>
<dbReference type="InterPro" id="IPR028082">
    <property type="entry name" value="Peripla_BP_I"/>
</dbReference>
<evidence type="ECO:0000256" key="3">
    <source>
        <dbReference type="ARBA" id="ARBA00022729"/>
    </source>
</evidence>
<keyword evidence="3" id="KW-0732">Signal</keyword>
<keyword evidence="4" id="KW-0029">Amino-acid transport</keyword>